<feature type="transmembrane region" description="Helical" evidence="7">
    <location>
        <begin position="168"/>
        <end position="189"/>
    </location>
</feature>
<dbReference type="Gene3D" id="1.10.3730.20">
    <property type="match status" value="1"/>
</dbReference>
<feature type="transmembrane region" description="Helical" evidence="7">
    <location>
        <begin position="271"/>
        <end position="289"/>
    </location>
</feature>
<evidence type="ECO:0000256" key="3">
    <source>
        <dbReference type="ARBA" id="ARBA00022475"/>
    </source>
</evidence>
<dbReference type="AlphaFoldDB" id="A0A1M4YVI3"/>
<keyword evidence="3" id="KW-1003">Cell membrane</keyword>
<dbReference type="InterPro" id="IPR050638">
    <property type="entry name" value="AA-Vitamin_Transporters"/>
</dbReference>
<evidence type="ECO:0000256" key="6">
    <source>
        <dbReference type="ARBA" id="ARBA00023136"/>
    </source>
</evidence>
<reference evidence="10" key="1">
    <citation type="submission" date="2016-11" db="EMBL/GenBank/DDBJ databases">
        <authorList>
            <person name="Varghese N."/>
            <person name="Submissions S."/>
        </authorList>
    </citation>
    <scope>NUCLEOTIDE SEQUENCE [LARGE SCALE GENOMIC DNA]</scope>
    <source>
        <strain evidence="10">DSM 18761</strain>
    </source>
</reference>
<feature type="domain" description="EamA" evidence="8">
    <location>
        <begin position="26"/>
        <end position="157"/>
    </location>
</feature>
<protein>
    <submittedName>
        <fullName evidence="9">Permease of the drug/metabolite transporter (DMT) superfamily</fullName>
    </submittedName>
</protein>
<keyword evidence="10" id="KW-1185">Reference proteome</keyword>
<feature type="transmembrane region" description="Helical" evidence="7">
    <location>
        <begin position="85"/>
        <end position="102"/>
    </location>
</feature>
<evidence type="ECO:0000256" key="4">
    <source>
        <dbReference type="ARBA" id="ARBA00022692"/>
    </source>
</evidence>
<keyword evidence="4 7" id="KW-0812">Transmembrane</keyword>
<feature type="transmembrane region" description="Helical" evidence="7">
    <location>
        <begin position="55"/>
        <end position="73"/>
    </location>
</feature>
<feature type="transmembrane region" description="Helical" evidence="7">
    <location>
        <begin position="295"/>
        <end position="315"/>
    </location>
</feature>
<dbReference type="Proteomes" id="UP000184127">
    <property type="component" value="Unassembled WGS sequence"/>
</dbReference>
<gene>
    <name evidence="9" type="ORF">SAMN02745195_01840</name>
</gene>
<dbReference type="GO" id="GO:0005886">
    <property type="term" value="C:plasma membrane"/>
    <property type="evidence" value="ECO:0007669"/>
    <property type="project" value="UniProtKB-SubCell"/>
</dbReference>
<evidence type="ECO:0000313" key="10">
    <source>
        <dbReference type="Proteomes" id="UP000184127"/>
    </source>
</evidence>
<dbReference type="InterPro" id="IPR037185">
    <property type="entry name" value="EmrE-like"/>
</dbReference>
<feature type="transmembrane region" description="Helical" evidence="7">
    <location>
        <begin position="239"/>
        <end position="259"/>
    </location>
</feature>
<name>A0A1M4YVI3_9THEO</name>
<dbReference type="PANTHER" id="PTHR32322">
    <property type="entry name" value="INNER MEMBRANE TRANSPORTER"/>
    <property type="match status" value="1"/>
</dbReference>
<evidence type="ECO:0000259" key="8">
    <source>
        <dbReference type="Pfam" id="PF00892"/>
    </source>
</evidence>
<comment type="similarity">
    <text evidence="2">Belongs to the EamA transporter family.</text>
</comment>
<dbReference type="Pfam" id="PF00892">
    <property type="entry name" value="EamA"/>
    <property type="match status" value="2"/>
</dbReference>
<evidence type="ECO:0000313" key="9">
    <source>
        <dbReference type="EMBL" id="SHF09567.1"/>
    </source>
</evidence>
<evidence type="ECO:0000256" key="1">
    <source>
        <dbReference type="ARBA" id="ARBA00004651"/>
    </source>
</evidence>
<accession>A0A1M4YVI3</accession>
<evidence type="ECO:0000256" key="2">
    <source>
        <dbReference type="ARBA" id="ARBA00007362"/>
    </source>
</evidence>
<dbReference type="SUPFAM" id="SSF103481">
    <property type="entry name" value="Multidrug resistance efflux transporter EmrE"/>
    <property type="match status" value="2"/>
</dbReference>
<proteinExistence type="inferred from homology"/>
<evidence type="ECO:0000256" key="5">
    <source>
        <dbReference type="ARBA" id="ARBA00022989"/>
    </source>
</evidence>
<dbReference type="EMBL" id="FQUR01000014">
    <property type="protein sequence ID" value="SHF09567.1"/>
    <property type="molecule type" value="Genomic_DNA"/>
</dbReference>
<sequence>MLYNYIRCFKKGWGVKLERIKAYYPYLAGIGMASIFGFSFMFTSMGLDVASPMELIAYRFLLAAFMITLLWIFGIIKLNYRGKNLWPLFLLSLSEPVVYFIFETYGVKYTSSSLSGLMIALIPVAVTALAAVFLKERPSLYQLFFILLSVTGVAFIIFMTGVESRNTSIIGFVYLLGAVLSAAFYSILARKSSLEFTPIEITFVMMWFAAISFNFLNLIDRLAKGHPISDYFRDLTDYRVLIPVLYLGVLSSVVAYFLNNYALSKLPASQASVFANLTTVISVIAGITIRREAFYWYHIIGAIMILIGVWGTNYFGKVSQPIISSEETH</sequence>
<feature type="transmembrane region" description="Helical" evidence="7">
    <location>
        <begin position="114"/>
        <end position="134"/>
    </location>
</feature>
<evidence type="ECO:0000256" key="7">
    <source>
        <dbReference type="SAM" id="Phobius"/>
    </source>
</evidence>
<comment type="subcellular location">
    <subcellularLocation>
        <location evidence="1">Cell membrane</location>
        <topology evidence="1">Multi-pass membrane protein</topology>
    </subcellularLocation>
</comment>
<feature type="domain" description="EamA" evidence="8">
    <location>
        <begin position="170"/>
        <end position="313"/>
    </location>
</feature>
<dbReference type="InterPro" id="IPR000620">
    <property type="entry name" value="EamA_dom"/>
</dbReference>
<feature type="transmembrane region" description="Helical" evidence="7">
    <location>
        <begin position="141"/>
        <end position="162"/>
    </location>
</feature>
<organism evidence="9 10">
    <name type="scientific">Thermoanaerobacter uzonensis DSM 18761</name>
    <dbReference type="NCBI Taxonomy" id="1123369"/>
    <lineage>
        <taxon>Bacteria</taxon>
        <taxon>Bacillati</taxon>
        <taxon>Bacillota</taxon>
        <taxon>Clostridia</taxon>
        <taxon>Thermoanaerobacterales</taxon>
        <taxon>Thermoanaerobacteraceae</taxon>
        <taxon>Thermoanaerobacter</taxon>
    </lineage>
</organism>
<feature type="transmembrane region" description="Helical" evidence="7">
    <location>
        <begin position="201"/>
        <end position="219"/>
    </location>
</feature>
<keyword evidence="6 7" id="KW-0472">Membrane</keyword>
<keyword evidence="5 7" id="KW-1133">Transmembrane helix</keyword>
<dbReference type="PANTHER" id="PTHR32322:SF18">
    <property type="entry name" value="S-ADENOSYLMETHIONINE_S-ADENOSYLHOMOCYSTEINE TRANSPORTER"/>
    <property type="match status" value="1"/>
</dbReference>
<feature type="transmembrane region" description="Helical" evidence="7">
    <location>
        <begin position="23"/>
        <end position="43"/>
    </location>
</feature>